<comment type="subcellular location">
    <subcellularLocation>
        <location evidence="1">Mitochondrion inner membrane</location>
        <topology evidence="1">Single-pass membrane protein</topology>
    </subcellularLocation>
</comment>
<keyword evidence="1" id="KW-0496">Mitochondrion</keyword>
<proteinExistence type="inferred from homology"/>
<keyword evidence="1" id="KW-0653">Protein transport</keyword>
<feature type="domain" description="FCP1 homology" evidence="2">
    <location>
        <begin position="447"/>
        <end position="537"/>
    </location>
</feature>
<comment type="subunit">
    <text evidence="1">Component of the TIM23 complex.</text>
</comment>
<keyword evidence="1" id="KW-0809">Transit peptide</keyword>
<keyword evidence="1" id="KW-0813">Transport</keyword>
<dbReference type="Gene3D" id="3.40.50.1000">
    <property type="entry name" value="HAD superfamily/HAD-like"/>
    <property type="match status" value="1"/>
</dbReference>
<dbReference type="InterPro" id="IPR004274">
    <property type="entry name" value="FCP1_dom"/>
</dbReference>
<evidence type="ECO:0000256" key="1">
    <source>
        <dbReference type="RuleBase" id="RU365079"/>
    </source>
</evidence>
<dbReference type="Pfam" id="PF03031">
    <property type="entry name" value="NIF"/>
    <property type="match status" value="1"/>
</dbReference>
<keyword evidence="4" id="KW-1185">Reference proteome</keyword>
<dbReference type="EMBL" id="CAUOFW020001724">
    <property type="protein sequence ID" value="CAK9147948.1"/>
    <property type="molecule type" value="Genomic_DNA"/>
</dbReference>
<dbReference type="AlphaFoldDB" id="A0ABC8RSI3"/>
<keyword evidence="1" id="KW-0811">Translocation</keyword>
<comment type="similarity">
    <text evidence="1">Belongs to the TIM50 family.</text>
</comment>
<evidence type="ECO:0000313" key="3">
    <source>
        <dbReference type="EMBL" id="CAK9147948.1"/>
    </source>
</evidence>
<dbReference type="GO" id="GO:0015031">
    <property type="term" value="P:protein transport"/>
    <property type="evidence" value="ECO:0007669"/>
    <property type="project" value="UniProtKB-KW"/>
</dbReference>
<dbReference type="GO" id="GO:0005744">
    <property type="term" value="C:TIM23 mitochondrial import inner membrane translocase complex"/>
    <property type="evidence" value="ECO:0007669"/>
    <property type="project" value="UniProtKB-UniRule"/>
</dbReference>
<reference evidence="3 4" key="1">
    <citation type="submission" date="2024-02" db="EMBL/GenBank/DDBJ databases">
        <authorList>
            <person name="Vignale AGUSTIN F."/>
            <person name="Sosa J E."/>
            <person name="Modenutti C."/>
        </authorList>
    </citation>
    <scope>NUCLEOTIDE SEQUENCE [LARGE SCALE GENOMIC DNA]</scope>
</reference>
<dbReference type="SUPFAM" id="SSF56784">
    <property type="entry name" value="HAD-like"/>
    <property type="match status" value="1"/>
</dbReference>
<dbReference type="InterPro" id="IPR023214">
    <property type="entry name" value="HAD_sf"/>
</dbReference>
<comment type="caution">
    <text evidence="3">The sequence shown here is derived from an EMBL/GenBank/DDBJ whole genome shotgun (WGS) entry which is preliminary data.</text>
</comment>
<dbReference type="PROSITE" id="PS50969">
    <property type="entry name" value="FCP1"/>
    <property type="match status" value="1"/>
</dbReference>
<protein>
    <recommendedName>
        <fullName evidence="1">Mitochondrial import inner membrane translocase subunit TIM50</fullName>
    </recommendedName>
</protein>
<comment type="function">
    <text evidence="1">Essential component of the TIM23 complex, a complex that mediates the translocation of transit peptide-containing proteins across the mitochondrial inner membrane.</text>
</comment>
<dbReference type="PANTHER" id="PTHR12210">
    <property type="entry name" value="DULLARD PROTEIN PHOSPHATASE"/>
    <property type="match status" value="1"/>
</dbReference>
<accession>A0ABC8RSI3</accession>
<evidence type="ECO:0000259" key="2">
    <source>
        <dbReference type="PROSITE" id="PS50969"/>
    </source>
</evidence>
<dbReference type="InterPro" id="IPR036412">
    <property type="entry name" value="HAD-like_sf"/>
</dbReference>
<organism evidence="3 4">
    <name type="scientific">Ilex paraguariensis</name>
    <name type="common">yerba mate</name>
    <dbReference type="NCBI Taxonomy" id="185542"/>
    <lineage>
        <taxon>Eukaryota</taxon>
        <taxon>Viridiplantae</taxon>
        <taxon>Streptophyta</taxon>
        <taxon>Embryophyta</taxon>
        <taxon>Tracheophyta</taxon>
        <taxon>Spermatophyta</taxon>
        <taxon>Magnoliopsida</taxon>
        <taxon>eudicotyledons</taxon>
        <taxon>Gunneridae</taxon>
        <taxon>Pentapetalae</taxon>
        <taxon>asterids</taxon>
        <taxon>campanulids</taxon>
        <taxon>Aquifoliales</taxon>
        <taxon>Aquifoliaceae</taxon>
        <taxon>Ilex</taxon>
    </lineage>
</organism>
<dbReference type="InterPro" id="IPR050365">
    <property type="entry name" value="TIM50"/>
</dbReference>
<gene>
    <name evidence="3" type="ORF">ILEXP_LOCUS15881</name>
</gene>
<dbReference type="Proteomes" id="UP001642360">
    <property type="component" value="Unassembled WGS sequence"/>
</dbReference>
<sequence length="537" mass="59006">MAKKKRNKQKRRHNACSGNVVDHDLQEDTSSKNTAVGSNIYICPSVGVSSAKSSGVAHCLAGLGAWPGKKKRRIKKRKTSAQKCNDIHHEHSECIRCPLERDLSTKLAVGKFSEADSEVTRCDAEVISSEDNNKCKNHNKRHYTTESNVISLDFQDSGVGPSPVVNNNKLFREVNVSSVSELAEQVSGTPVCVDISSVKKQDAHSVDENTSLEVKIIKTSKRKKRLKTSRGKRRKLSDSLADCSDSIKEITGTPVLVARNTSLDHSVGVLASGCLENMFGREVVAGRGAPLQVVGDMLLERASDGCSDIEHPTGESRNIMGMENTKETTSEGRCVEDVSVLDVLGENPVQAKRAKHNIILNAVNYAGSAENLIDQTAILCKGKVSCDASARDPSSADLGQKRKSKMEDTIPPLMQIGAVEDDAPQIINKDKLALHILQPSPVRAPTGSFRKKLLVLDVNGLLADIVSYVPYGYKADTIIGTKSVFKRPFCDDFLQFCFERFNVGVWSSRTKRNVEWVLDFLMKETRHNLLFCWVSHS</sequence>
<name>A0ABC8RSI3_9AQUA</name>
<evidence type="ECO:0000313" key="4">
    <source>
        <dbReference type="Proteomes" id="UP001642360"/>
    </source>
</evidence>